<comment type="caution">
    <text evidence="2">The sequence shown here is derived from an EMBL/GenBank/DDBJ whole genome shotgun (WGS) entry which is preliminary data.</text>
</comment>
<feature type="region of interest" description="Disordered" evidence="1">
    <location>
        <begin position="1"/>
        <end position="20"/>
    </location>
</feature>
<reference evidence="2 3" key="1">
    <citation type="journal article" date="2014" name="Agronomy (Basel)">
        <title>A Draft Genome Sequence for Ensete ventricosum, the Drought-Tolerant Tree Against Hunger.</title>
        <authorList>
            <person name="Harrison J."/>
            <person name="Moore K.A."/>
            <person name="Paszkiewicz K."/>
            <person name="Jones T."/>
            <person name="Grant M."/>
            <person name="Ambacheew D."/>
            <person name="Muzemil S."/>
            <person name="Studholme D.J."/>
        </authorList>
    </citation>
    <scope>NUCLEOTIDE SEQUENCE [LARGE SCALE GENOMIC DNA]</scope>
</reference>
<name>A0A426X6J5_ENSVE</name>
<organism evidence="2 3">
    <name type="scientific">Ensete ventricosum</name>
    <name type="common">Abyssinian banana</name>
    <name type="synonym">Musa ensete</name>
    <dbReference type="NCBI Taxonomy" id="4639"/>
    <lineage>
        <taxon>Eukaryota</taxon>
        <taxon>Viridiplantae</taxon>
        <taxon>Streptophyta</taxon>
        <taxon>Embryophyta</taxon>
        <taxon>Tracheophyta</taxon>
        <taxon>Spermatophyta</taxon>
        <taxon>Magnoliopsida</taxon>
        <taxon>Liliopsida</taxon>
        <taxon>Zingiberales</taxon>
        <taxon>Musaceae</taxon>
        <taxon>Ensete</taxon>
    </lineage>
</organism>
<dbReference type="AlphaFoldDB" id="A0A426X6J5"/>
<evidence type="ECO:0000256" key="1">
    <source>
        <dbReference type="SAM" id="MobiDB-lite"/>
    </source>
</evidence>
<evidence type="ECO:0000313" key="3">
    <source>
        <dbReference type="Proteomes" id="UP000287651"/>
    </source>
</evidence>
<gene>
    <name evidence="2" type="ORF">B296_00028532</name>
</gene>
<dbReference type="Proteomes" id="UP000287651">
    <property type="component" value="Unassembled WGS sequence"/>
</dbReference>
<protein>
    <submittedName>
        <fullName evidence="2">Uncharacterized protein</fullName>
    </submittedName>
</protein>
<sequence length="82" mass="9238">MAQGSSLEEDRDSSKIVGDSRKACRERFAEGIRELAGNTPGDRQKKTEKLTARMSEATRLVGGLVFTQRRSMCLKKEDWECT</sequence>
<accession>A0A426X6J5</accession>
<proteinExistence type="predicted"/>
<dbReference type="EMBL" id="AMZH03025625">
    <property type="protein sequence ID" value="RRT35074.1"/>
    <property type="molecule type" value="Genomic_DNA"/>
</dbReference>
<evidence type="ECO:0000313" key="2">
    <source>
        <dbReference type="EMBL" id="RRT35074.1"/>
    </source>
</evidence>